<evidence type="ECO:0000259" key="1">
    <source>
        <dbReference type="Pfam" id="PF17171"/>
    </source>
</evidence>
<reference evidence="3 4" key="1">
    <citation type="journal article" date="2016" name="PLoS Pathog.">
        <title>Biosynthesis of antibiotic leucinostatins in bio-control fungus Purpureocillium lilacinum and their inhibition on phytophthora revealed by genome mining.</title>
        <authorList>
            <person name="Wang G."/>
            <person name="Liu Z."/>
            <person name="Lin R."/>
            <person name="Li E."/>
            <person name="Mao Z."/>
            <person name="Ling J."/>
            <person name="Yang Y."/>
            <person name="Yin W.B."/>
            <person name="Xie B."/>
        </authorList>
    </citation>
    <scope>NUCLEOTIDE SEQUENCE [LARGE SCALE GENOMIC DNA]</scope>
    <source>
        <strain evidence="3">170</strain>
    </source>
</reference>
<dbReference type="InterPro" id="IPR033468">
    <property type="entry name" value="Metaxin_GST"/>
</dbReference>
<dbReference type="Pfam" id="PF17171">
    <property type="entry name" value="GST_C_6"/>
    <property type="match status" value="1"/>
</dbReference>
<dbReference type="AlphaFoldDB" id="A0A179F8V6"/>
<protein>
    <submittedName>
        <fullName evidence="3">Mitochondrial outer membrane protein (Sam35)</fullName>
    </submittedName>
</protein>
<dbReference type="Pfam" id="PF17172">
    <property type="entry name" value="GST_N_4"/>
    <property type="match status" value="1"/>
</dbReference>
<accession>A0A179F8V6</accession>
<dbReference type="PANTHER" id="PTHR12289:SF44">
    <property type="entry name" value="OUTER MEMBRANE PROTEIN (SAM35), PUTATIVE (AFU_ORTHOLOGUE AFUA_1G13180)-RELATED"/>
    <property type="match status" value="1"/>
</dbReference>
<dbReference type="CDD" id="cd03193">
    <property type="entry name" value="GST_C_Metaxin"/>
    <property type="match status" value="1"/>
</dbReference>
<dbReference type="EMBL" id="LSBJ02000007">
    <property type="protein sequence ID" value="OAQ61858.1"/>
    <property type="molecule type" value="Genomic_DNA"/>
</dbReference>
<dbReference type="KEGG" id="pchm:VFPPC_14231"/>
<dbReference type="InterPro" id="IPR012336">
    <property type="entry name" value="Thioredoxin-like_fold"/>
</dbReference>
<dbReference type="InterPro" id="IPR050931">
    <property type="entry name" value="Mito_Protein_Transport_Metaxin"/>
</dbReference>
<dbReference type="GeneID" id="28855994"/>
<dbReference type="GO" id="GO:0001401">
    <property type="term" value="C:SAM complex"/>
    <property type="evidence" value="ECO:0007669"/>
    <property type="project" value="TreeGrafter"/>
</dbReference>
<dbReference type="OrthoDB" id="198787at2759"/>
<evidence type="ECO:0000313" key="4">
    <source>
        <dbReference type="Proteomes" id="UP000078397"/>
    </source>
</evidence>
<evidence type="ECO:0000259" key="2">
    <source>
        <dbReference type="Pfam" id="PF17172"/>
    </source>
</evidence>
<feature type="domain" description="Metaxin glutathione S-transferase" evidence="1">
    <location>
        <begin position="209"/>
        <end position="274"/>
    </location>
</feature>
<feature type="domain" description="Thioredoxin-like fold" evidence="2">
    <location>
        <begin position="65"/>
        <end position="159"/>
    </location>
</feature>
<proteinExistence type="predicted"/>
<dbReference type="Proteomes" id="UP000078397">
    <property type="component" value="Unassembled WGS sequence"/>
</dbReference>
<name>A0A179F8V6_METCM</name>
<dbReference type="STRING" id="1380566.A0A179F8V6"/>
<gene>
    <name evidence="3" type="ORF">VFPPC_14231</name>
</gene>
<dbReference type="RefSeq" id="XP_018139562.1">
    <property type="nucleotide sequence ID" value="XM_018292000.1"/>
</dbReference>
<sequence>MATTTSSSIFTIPTPIRSLFNLFPLQTYDAEPLPARSPSESRTHAKLHIFSIPEDALLNRPSFNPTCLKWQTYLRIANIRTDLIPSTNHASPSGSLPYLLPPSTDSRPDIPLTGHQISQYAQKNSSLRDAPSPKAEAYLSLIAQSIRPAWLYALYLSPTHTSLLTKLYLPSSPLLSTPLLHTLRSAAREEILKATRRHLLLPGQLYDEARTAFEALDTALGKVEWFFGGSEPGLFDAEVFAYTYLILDTEFGWQDDELRDCVGGCENLVAHRRRLYERCWN</sequence>
<organism evidence="3 4">
    <name type="scientific">Pochonia chlamydosporia 170</name>
    <dbReference type="NCBI Taxonomy" id="1380566"/>
    <lineage>
        <taxon>Eukaryota</taxon>
        <taxon>Fungi</taxon>
        <taxon>Dikarya</taxon>
        <taxon>Ascomycota</taxon>
        <taxon>Pezizomycotina</taxon>
        <taxon>Sordariomycetes</taxon>
        <taxon>Hypocreomycetidae</taxon>
        <taxon>Hypocreales</taxon>
        <taxon>Clavicipitaceae</taxon>
        <taxon>Pochonia</taxon>
    </lineage>
</organism>
<comment type="caution">
    <text evidence="3">The sequence shown here is derived from an EMBL/GenBank/DDBJ whole genome shotgun (WGS) entry which is preliminary data.</text>
</comment>
<evidence type="ECO:0000313" key="3">
    <source>
        <dbReference type="EMBL" id="OAQ61858.1"/>
    </source>
</evidence>
<dbReference type="GO" id="GO:0007005">
    <property type="term" value="P:mitochondrion organization"/>
    <property type="evidence" value="ECO:0007669"/>
    <property type="project" value="TreeGrafter"/>
</dbReference>
<keyword evidence="4" id="KW-1185">Reference proteome</keyword>
<dbReference type="PANTHER" id="PTHR12289">
    <property type="entry name" value="METAXIN RELATED"/>
    <property type="match status" value="1"/>
</dbReference>